<protein>
    <submittedName>
        <fullName evidence="1">Uncharacterized protein</fullName>
    </submittedName>
</protein>
<name>A0A976N1D2_9VIRU</name>
<reference evidence="1" key="1">
    <citation type="submission" date="2022-02" db="EMBL/GenBank/DDBJ databases">
        <title>Towards deciphering the DNA virus diversity associated with rodent species in the families Cricetidae and Heteromyidae.</title>
        <authorList>
            <person name="Lund M."/>
            <person name="Larsen B.B."/>
            <person name="Gryseels S."/>
            <person name="Kraberger S."/>
            <person name="Rowsey D.M."/>
            <person name="Steger L."/>
            <person name="Yule K.M."/>
            <person name="Upham N.S."/>
            <person name="Worobey M."/>
            <person name="Van Doorslaer K."/>
            <person name="Varsani A."/>
        </authorList>
    </citation>
    <scope>NUCLEOTIDE SEQUENCE</scope>
    <source>
        <strain evidence="1">UA08Rod_4687</strain>
    </source>
</reference>
<evidence type="ECO:0000313" key="1">
    <source>
        <dbReference type="EMBL" id="UPW41252.1"/>
    </source>
</evidence>
<sequence length="102" mass="11066">MSFQIKYRKFGKTCTLSPKPNLPVYENLAITPSKMAQLVDEGIPVSSSVMSGVAFDGVSNPSWDVPIERLRGVDVAAVWNAQKSARKNITNGVSLKSDSHAE</sequence>
<organism evidence="1">
    <name type="scientific">Sigmofec virus UA08Rod_4687</name>
    <dbReference type="NCBI Taxonomy" id="2929407"/>
    <lineage>
        <taxon>Viruses</taxon>
        <taxon>Monodnaviria</taxon>
        <taxon>Sangervirae</taxon>
        <taxon>Phixviricota</taxon>
        <taxon>Malgrandaviricetes</taxon>
        <taxon>Petitvirales</taxon>
        <taxon>Microviridae</taxon>
    </lineage>
</organism>
<dbReference type="EMBL" id="OM869564">
    <property type="protein sequence ID" value="UPW41252.1"/>
    <property type="molecule type" value="Genomic_DNA"/>
</dbReference>
<proteinExistence type="predicted"/>
<accession>A0A976N1D2</accession>